<evidence type="ECO:0008006" key="3">
    <source>
        <dbReference type="Google" id="ProtNLM"/>
    </source>
</evidence>
<dbReference type="AlphaFoldDB" id="A0A1H1V1U6"/>
<reference evidence="1 2" key="1">
    <citation type="submission" date="2016-10" db="EMBL/GenBank/DDBJ databases">
        <authorList>
            <person name="de Groot N.N."/>
        </authorList>
    </citation>
    <scope>NUCLEOTIDE SEQUENCE [LARGE SCALE GENOMIC DNA]</scope>
    <source>
        <strain evidence="1 2">DSM 45434</strain>
    </source>
</reference>
<dbReference type="EMBL" id="LT629765">
    <property type="protein sequence ID" value="SDS78590.1"/>
    <property type="molecule type" value="Genomic_DNA"/>
</dbReference>
<protein>
    <recommendedName>
        <fullName evidence="3">Oxidoreductase family, NAD-binding Rossmann fold</fullName>
    </recommendedName>
</protein>
<dbReference type="RefSeq" id="WP_155860872.1">
    <property type="nucleotide sequence ID" value="NZ_LT629765.1"/>
</dbReference>
<organism evidence="1 2">
    <name type="scientific">Corynebacterium timonense</name>
    <dbReference type="NCBI Taxonomy" id="441500"/>
    <lineage>
        <taxon>Bacteria</taxon>
        <taxon>Bacillati</taxon>
        <taxon>Actinomycetota</taxon>
        <taxon>Actinomycetes</taxon>
        <taxon>Mycobacteriales</taxon>
        <taxon>Corynebacteriaceae</taxon>
        <taxon>Corynebacterium</taxon>
    </lineage>
</organism>
<name>A0A1H1V1U6_9CORY</name>
<evidence type="ECO:0000313" key="1">
    <source>
        <dbReference type="EMBL" id="SDS78590.1"/>
    </source>
</evidence>
<dbReference type="Gene3D" id="3.40.50.720">
    <property type="entry name" value="NAD(P)-binding Rossmann-like Domain"/>
    <property type="match status" value="1"/>
</dbReference>
<dbReference type="STRING" id="1203190.GCA_000312345_02059"/>
<accession>A0A1H1V1U6</accession>
<dbReference type="Proteomes" id="UP000182237">
    <property type="component" value="Chromosome I"/>
</dbReference>
<sequence>MHFHVCVIGLGKQFRDFHMPMIKLAAQTAGMDWSLDLVVDLPEVLDRQVPRLRKENPNIISFKGIEMGTDLENYEIQLLRKAEELNINRVIIASEPSSHLAYLKIFSNLKVPILVDKPIVCRPQISVDSQVPKRALEDFIGFATREASSAMITVNSSRRYNEEFGILKKEIDRCRKDSRQEVTFITVFYADGEVRDIDGVLYQENHPFCHGYGGLNHSTYHPVDVAAWLSGIHDWDRVNSIEVSALARSCREYLLQRFSRATCNNSVFDTDLPLDEFPASTNTEYDTTINVKITYDRVKTLILSVSSIHESPTMGSVQDRAEGSGSSPRMTGEFYVINQGDKQRFLLRRNEFPGSVGIKGNQRRNRERQIFLDVVRDPSWATALGLEYTEVLMDQLDAMDITKSGKYYNFLSFFLFEENAQAFYPSENILSTHLLSQMILILAAQSISLSGEKVQWEQGAVNE</sequence>
<proteinExistence type="predicted"/>
<evidence type="ECO:0000313" key="2">
    <source>
        <dbReference type="Proteomes" id="UP000182237"/>
    </source>
</evidence>
<keyword evidence="2" id="KW-1185">Reference proteome</keyword>
<gene>
    <name evidence="1" type="ORF">SAMN04488539_2390</name>
</gene>